<dbReference type="EMBL" id="KV454496">
    <property type="protein sequence ID" value="ODV57993.1"/>
    <property type="molecule type" value="Genomic_DNA"/>
</dbReference>
<dbReference type="GeneID" id="30962270"/>
<accession>A0A1D2V966</accession>
<feature type="domain" description="SWIM-type" evidence="2">
    <location>
        <begin position="265"/>
        <end position="311"/>
    </location>
</feature>
<dbReference type="InParanoid" id="A0A1D2V966"/>
<sequence length="342" mass="40440">MIPHSSLNSDSPLALQLLIFDNLFYLDSQNRIQINRKTSLLLCFIFPETFINSISLIENQSIYVLFYSSCFENYFRRKNTAAIKRCLQIIDSNIKQDKFVDIRKNFEKTWEPSHSHTHNRSFRQNYIVLGKGHRLYLTQSDIDLIRLGFKRYLNAVINFNYLADGKLVLNKTLGYINQTHNYTNLVSILNSNFLFNSNTYYKNSTFLKSSLFHSKRHYFDTDYKKNSFNSIIIFDEFNLLKNSKTHHNKKAQAYISLIKNNNPKFSNFKMSKTNYANWYCSCEKFSKKSASYFPFNKRICKHLLSIFIYERNKKVLDSRIKFIPIGLETYLALLLESSNLLL</sequence>
<dbReference type="RefSeq" id="XP_020044300.1">
    <property type="nucleotide sequence ID" value="XM_020188634.1"/>
</dbReference>
<evidence type="ECO:0000256" key="1">
    <source>
        <dbReference type="PROSITE-ProRule" id="PRU00325"/>
    </source>
</evidence>
<dbReference type="GO" id="GO:0008270">
    <property type="term" value="F:zinc ion binding"/>
    <property type="evidence" value="ECO:0007669"/>
    <property type="project" value="UniProtKB-KW"/>
</dbReference>
<dbReference type="Proteomes" id="UP000095038">
    <property type="component" value="Unassembled WGS sequence"/>
</dbReference>
<evidence type="ECO:0000313" key="3">
    <source>
        <dbReference type="EMBL" id="ODV57993.1"/>
    </source>
</evidence>
<dbReference type="InterPro" id="IPR007527">
    <property type="entry name" value="Znf_SWIM"/>
</dbReference>
<proteinExistence type="predicted"/>
<organism evidence="3 4">
    <name type="scientific">Ascoidea rubescens DSM 1968</name>
    <dbReference type="NCBI Taxonomy" id="1344418"/>
    <lineage>
        <taxon>Eukaryota</taxon>
        <taxon>Fungi</taxon>
        <taxon>Dikarya</taxon>
        <taxon>Ascomycota</taxon>
        <taxon>Saccharomycotina</taxon>
        <taxon>Saccharomycetes</taxon>
        <taxon>Ascoideaceae</taxon>
        <taxon>Ascoidea</taxon>
    </lineage>
</organism>
<evidence type="ECO:0000313" key="4">
    <source>
        <dbReference type="Proteomes" id="UP000095038"/>
    </source>
</evidence>
<reference evidence="4" key="1">
    <citation type="submission" date="2016-05" db="EMBL/GenBank/DDBJ databases">
        <title>Comparative genomics of biotechnologically important yeasts.</title>
        <authorList>
            <consortium name="DOE Joint Genome Institute"/>
            <person name="Riley R."/>
            <person name="Haridas S."/>
            <person name="Wolfe K.H."/>
            <person name="Lopes M.R."/>
            <person name="Hittinger C.T."/>
            <person name="Goker M."/>
            <person name="Salamov A."/>
            <person name="Wisecaver J."/>
            <person name="Long T.M."/>
            <person name="Aerts A.L."/>
            <person name="Barry K."/>
            <person name="Choi C."/>
            <person name="Clum A."/>
            <person name="Coughlan A.Y."/>
            <person name="Deshpande S."/>
            <person name="Douglass A.P."/>
            <person name="Hanson S.J."/>
            <person name="Klenk H.-P."/>
            <person name="Labutti K."/>
            <person name="Lapidus A."/>
            <person name="Lindquist E."/>
            <person name="Lipzen A."/>
            <person name="Meier-Kolthoff J.P."/>
            <person name="Ohm R.A."/>
            <person name="Otillar R.P."/>
            <person name="Pangilinan J."/>
            <person name="Peng Y."/>
            <person name="Rokas A."/>
            <person name="Rosa C.A."/>
            <person name="Scheuner C."/>
            <person name="Sibirny A.A."/>
            <person name="Slot J.C."/>
            <person name="Stielow J.B."/>
            <person name="Sun H."/>
            <person name="Kurtzman C.P."/>
            <person name="Blackwell M."/>
            <person name="Grigoriev I.V."/>
            <person name="Jeffries T.W."/>
        </authorList>
    </citation>
    <scope>NUCLEOTIDE SEQUENCE [LARGE SCALE GENOMIC DNA]</scope>
    <source>
        <strain evidence="4">DSM 1968</strain>
    </source>
</reference>
<dbReference type="PROSITE" id="PS50966">
    <property type="entry name" value="ZF_SWIM"/>
    <property type="match status" value="1"/>
</dbReference>
<gene>
    <name evidence="3" type="ORF">ASCRUDRAFT_10601</name>
</gene>
<keyword evidence="1" id="KW-0862">Zinc</keyword>
<name>A0A1D2V966_9ASCO</name>
<keyword evidence="4" id="KW-1185">Reference proteome</keyword>
<keyword evidence="1" id="KW-0479">Metal-binding</keyword>
<protein>
    <recommendedName>
        <fullName evidence="2">SWIM-type domain-containing protein</fullName>
    </recommendedName>
</protein>
<dbReference type="AlphaFoldDB" id="A0A1D2V966"/>
<keyword evidence="1" id="KW-0863">Zinc-finger</keyword>
<evidence type="ECO:0000259" key="2">
    <source>
        <dbReference type="PROSITE" id="PS50966"/>
    </source>
</evidence>